<gene>
    <name evidence="1" type="ORF">QGM71_19990</name>
</gene>
<evidence type="ECO:0000313" key="1">
    <source>
        <dbReference type="EMBL" id="MEC5425754.1"/>
    </source>
</evidence>
<reference evidence="1 2" key="1">
    <citation type="journal article" date="2024" name="Int. J. Syst. Evol. Microbiol.">
        <title>Virgibacillus tibetensis sp. nov., isolated from salt lake on the Tibetan Plateau of China.</title>
        <authorList>
            <person name="Phurbu D."/>
            <person name="Liu Z.-X."/>
            <person name="Wang R."/>
            <person name="Zheng Y.-Y."/>
            <person name="Liu H.-C."/>
            <person name="Zhou Y.-G."/>
            <person name="Yu Y.-J."/>
            <person name="Li A.-H."/>
        </authorList>
    </citation>
    <scope>NUCLEOTIDE SEQUENCE [LARGE SCALE GENOMIC DNA]</scope>
    <source>
        <strain evidence="1 2">C22-A2</strain>
    </source>
</reference>
<sequence>MAEELKEEKFYKCCSLISPRKFVAIGQNMLQDSAVKTIALPYTKRGSEIDG</sequence>
<organism evidence="1 2">
    <name type="scientific">Virgibacillus tibetensis</name>
    <dbReference type="NCBI Taxonomy" id="3042313"/>
    <lineage>
        <taxon>Bacteria</taxon>
        <taxon>Bacillati</taxon>
        <taxon>Bacillota</taxon>
        <taxon>Bacilli</taxon>
        <taxon>Bacillales</taxon>
        <taxon>Bacillaceae</taxon>
        <taxon>Virgibacillus</taxon>
    </lineage>
</organism>
<proteinExistence type="predicted"/>
<dbReference type="Proteomes" id="UP001335737">
    <property type="component" value="Unassembled WGS sequence"/>
</dbReference>
<dbReference type="EMBL" id="JARZFX010000019">
    <property type="protein sequence ID" value="MEC5425754.1"/>
    <property type="molecule type" value="Genomic_DNA"/>
</dbReference>
<comment type="caution">
    <text evidence="1">The sequence shown here is derived from an EMBL/GenBank/DDBJ whole genome shotgun (WGS) entry which is preliminary data.</text>
</comment>
<keyword evidence="2" id="KW-1185">Reference proteome</keyword>
<protein>
    <submittedName>
        <fullName evidence="1">Uncharacterized protein</fullName>
    </submittedName>
</protein>
<evidence type="ECO:0000313" key="2">
    <source>
        <dbReference type="Proteomes" id="UP001335737"/>
    </source>
</evidence>
<name>A0ABU6KLH0_9BACI</name>
<accession>A0ABU6KLH0</accession>